<reference evidence="2 3" key="1">
    <citation type="journal article" date="2017" name="Mol. Plant">
        <title>The Genome of Medicinal Plant Macleaya cordata Provides New Insights into Benzylisoquinoline Alkaloids Metabolism.</title>
        <authorList>
            <person name="Liu X."/>
            <person name="Liu Y."/>
            <person name="Huang P."/>
            <person name="Ma Y."/>
            <person name="Qing Z."/>
            <person name="Tang Q."/>
            <person name="Cao H."/>
            <person name="Cheng P."/>
            <person name="Zheng Y."/>
            <person name="Yuan Z."/>
            <person name="Zhou Y."/>
            <person name="Liu J."/>
            <person name="Tang Z."/>
            <person name="Zhuo Y."/>
            <person name="Zhang Y."/>
            <person name="Yu L."/>
            <person name="Huang J."/>
            <person name="Yang P."/>
            <person name="Peng Q."/>
            <person name="Zhang J."/>
            <person name="Jiang W."/>
            <person name="Zhang Z."/>
            <person name="Lin K."/>
            <person name="Ro D.K."/>
            <person name="Chen X."/>
            <person name="Xiong X."/>
            <person name="Shang Y."/>
            <person name="Huang S."/>
            <person name="Zeng J."/>
        </authorList>
    </citation>
    <scope>NUCLEOTIDE SEQUENCE [LARGE SCALE GENOMIC DNA]</scope>
    <source>
        <strain evidence="3">cv. BLH2017</strain>
        <tissue evidence="2">Root</tissue>
    </source>
</reference>
<dbReference type="InParanoid" id="A0A200Q052"/>
<evidence type="ECO:0000256" key="1">
    <source>
        <dbReference type="SAM" id="MobiDB-lite"/>
    </source>
</evidence>
<dbReference type="AlphaFoldDB" id="A0A200Q052"/>
<gene>
    <name evidence="2" type="ORF">BVC80_8063g1</name>
</gene>
<dbReference type="EMBL" id="MVGT01003481">
    <property type="protein sequence ID" value="OVA03841.1"/>
    <property type="molecule type" value="Genomic_DNA"/>
</dbReference>
<evidence type="ECO:0000313" key="3">
    <source>
        <dbReference type="Proteomes" id="UP000195402"/>
    </source>
</evidence>
<proteinExistence type="predicted"/>
<name>A0A200Q052_MACCD</name>
<accession>A0A200Q052</accession>
<comment type="caution">
    <text evidence="2">The sequence shown here is derived from an EMBL/GenBank/DDBJ whole genome shotgun (WGS) entry which is preliminary data.</text>
</comment>
<organism evidence="2 3">
    <name type="scientific">Macleaya cordata</name>
    <name type="common">Five-seeded plume-poppy</name>
    <name type="synonym">Bocconia cordata</name>
    <dbReference type="NCBI Taxonomy" id="56857"/>
    <lineage>
        <taxon>Eukaryota</taxon>
        <taxon>Viridiplantae</taxon>
        <taxon>Streptophyta</taxon>
        <taxon>Embryophyta</taxon>
        <taxon>Tracheophyta</taxon>
        <taxon>Spermatophyta</taxon>
        <taxon>Magnoliopsida</taxon>
        <taxon>Ranunculales</taxon>
        <taxon>Papaveraceae</taxon>
        <taxon>Papaveroideae</taxon>
        <taxon>Macleaya</taxon>
    </lineage>
</organism>
<feature type="region of interest" description="Disordered" evidence="1">
    <location>
        <begin position="204"/>
        <end position="223"/>
    </location>
</feature>
<protein>
    <submittedName>
        <fullName evidence="2">Uncharacterized protein</fullName>
    </submittedName>
</protein>
<keyword evidence="3" id="KW-1185">Reference proteome</keyword>
<dbReference type="Proteomes" id="UP000195402">
    <property type="component" value="Unassembled WGS sequence"/>
</dbReference>
<evidence type="ECO:0000313" key="2">
    <source>
        <dbReference type="EMBL" id="OVA03841.1"/>
    </source>
</evidence>
<sequence>MEMFGEGTSSRSSENDKMDRMMAMIEQVAKSQSEMRTQVIDISDRQARLEALPQSSQQVESPIQNPVQPQIPLVIQREEAMGEPVNNQVGKLLAEFNKLRPTTFGGSSDPNAAENWLLDMDSMGKLAPFQIRSYIEAVSKALSIEREDEDIQATRGQVGRIRQFPQQFQMRQDPNKRQVVPTSSGQLSYRPVRQQWQAVRPVVSQPGQPATRPSAPAQNNQFVPRGVQPPPVRPQGQMGFSAPQTQGTLYTIVTEDTPVEEMPQEDALFYAITQEDASASDQVVEDRKEIIIMYTIGR</sequence>